<evidence type="ECO:0000313" key="3">
    <source>
        <dbReference type="Proteomes" id="UP000740926"/>
    </source>
</evidence>
<reference evidence="2 3" key="1">
    <citation type="journal article" date="2020" name="Microb. Genom.">
        <title>Genetic diversity of clinical and environmental Mucorales isolates obtained from an investigation of mucormycosis cases among solid organ transplant recipients.</title>
        <authorList>
            <person name="Nguyen M.H."/>
            <person name="Kaul D."/>
            <person name="Muto C."/>
            <person name="Cheng S.J."/>
            <person name="Richter R.A."/>
            <person name="Bruno V.M."/>
            <person name="Liu G."/>
            <person name="Beyhan S."/>
            <person name="Sundermann A.J."/>
            <person name="Mounaud S."/>
            <person name="Pasculle A.W."/>
            <person name="Nierman W.C."/>
            <person name="Driscoll E."/>
            <person name="Cumbie R."/>
            <person name="Clancy C.J."/>
            <person name="Dupont C.L."/>
        </authorList>
    </citation>
    <scope>NUCLEOTIDE SEQUENCE [LARGE SCALE GENOMIC DNA]</scope>
    <source>
        <strain evidence="2 3">GL24</strain>
    </source>
</reference>
<evidence type="ECO:0000259" key="1">
    <source>
        <dbReference type="Pfam" id="PF02541"/>
    </source>
</evidence>
<dbReference type="SUPFAM" id="SSF53067">
    <property type="entry name" value="Actin-like ATPase domain"/>
    <property type="match status" value="1"/>
</dbReference>
<dbReference type="Gene3D" id="3.30.420.150">
    <property type="entry name" value="Exopolyphosphatase. Domain 2"/>
    <property type="match status" value="1"/>
</dbReference>
<proteinExistence type="predicted"/>
<protein>
    <recommendedName>
        <fullName evidence="1">Ppx/GppA phosphatase N-terminal domain-containing protein</fullName>
    </recommendedName>
</protein>
<dbReference type="InterPro" id="IPR043129">
    <property type="entry name" value="ATPase_NBD"/>
</dbReference>
<name>A0A9P6XP40_9FUNG</name>
<comment type="caution">
    <text evidence="2">The sequence shown here is derived from an EMBL/GenBank/DDBJ whole genome shotgun (WGS) entry which is preliminary data.</text>
</comment>
<evidence type="ECO:0000313" key="2">
    <source>
        <dbReference type="EMBL" id="KAG1529459.1"/>
    </source>
</evidence>
<dbReference type="Proteomes" id="UP000740926">
    <property type="component" value="Unassembled WGS sequence"/>
</dbReference>
<gene>
    <name evidence="2" type="ORF">G6F50_017980</name>
</gene>
<keyword evidence="3" id="KW-1185">Reference proteome</keyword>
<dbReference type="InterPro" id="IPR003695">
    <property type="entry name" value="Ppx_GppA_N"/>
</dbReference>
<dbReference type="Pfam" id="PF02541">
    <property type="entry name" value="Ppx-GppA"/>
    <property type="match status" value="1"/>
</dbReference>
<dbReference type="AlphaFoldDB" id="A0A9P6XP40"/>
<dbReference type="EMBL" id="JAANIU010015065">
    <property type="protein sequence ID" value="KAG1529459.1"/>
    <property type="molecule type" value="Genomic_DNA"/>
</dbReference>
<accession>A0A9P6XP40</accession>
<sequence length="98" mass="11150">MSSLYMGCVSYSRQVFSDGVVDAHQMKQAELAARREIEVIAKQYRKMGWKEAYGSSGTAKALPHRAFWPGHPVRTAGHQDRALRRAAWRAGHHERTVR</sequence>
<feature type="domain" description="Ppx/GppA phosphatase N-terminal" evidence="1">
    <location>
        <begin position="2"/>
        <end position="62"/>
    </location>
</feature>
<organism evidence="2 3">
    <name type="scientific">Rhizopus delemar</name>
    <dbReference type="NCBI Taxonomy" id="936053"/>
    <lineage>
        <taxon>Eukaryota</taxon>
        <taxon>Fungi</taxon>
        <taxon>Fungi incertae sedis</taxon>
        <taxon>Mucoromycota</taxon>
        <taxon>Mucoromycotina</taxon>
        <taxon>Mucoromycetes</taxon>
        <taxon>Mucorales</taxon>
        <taxon>Mucorineae</taxon>
        <taxon>Rhizopodaceae</taxon>
        <taxon>Rhizopus</taxon>
    </lineage>
</organism>